<keyword evidence="2" id="KW-1185">Reference proteome</keyword>
<comment type="caution">
    <text evidence="1">The sequence shown here is derived from an EMBL/GenBank/DDBJ whole genome shotgun (WGS) entry which is preliminary data.</text>
</comment>
<accession>A0AAW3ZK74</accession>
<dbReference type="InterPro" id="IPR019613">
    <property type="entry name" value="DUF4198"/>
</dbReference>
<name>A0AAW3ZK74_9GAMM</name>
<organism evidence="1 2">
    <name type="scientific">Pseudomarimonas arenosa</name>
    <dbReference type="NCBI Taxonomy" id="2774145"/>
    <lineage>
        <taxon>Bacteria</taxon>
        <taxon>Pseudomonadati</taxon>
        <taxon>Pseudomonadota</taxon>
        <taxon>Gammaproteobacteria</taxon>
        <taxon>Lysobacterales</taxon>
        <taxon>Lysobacteraceae</taxon>
        <taxon>Pseudomarimonas</taxon>
    </lineage>
</organism>
<dbReference type="RefSeq" id="WP_192028442.1">
    <property type="nucleotide sequence ID" value="NZ_JACYTR010000006.1"/>
</dbReference>
<sequence length="261" mass="28868">MLALVIAPWPLSAHEFWLEPDSFRPLPASLVAVRLKVGEPFAGEAVVRRSASIRRFDVHQEDGVVALSGSEGIEPAGWFRYQGPRAAVVAYRGQPWVARLSLPRFQRHLAEDGWAHLIEHDATGSNRGDTVAESVEREAKALLGDLDDPQHQRRIGLNFEIVPITLPEQSGGASRVRLWWRQQPAANLLLRAVNRQAPEAGLALRSDADGYVDLPAMAAGRWLLSAVYIEAAPVWSSEDWRSYWTSLTLELPQSPASDSSL</sequence>
<gene>
    <name evidence="1" type="ORF">IFO71_05015</name>
</gene>
<protein>
    <submittedName>
        <fullName evidence="1">DUF4198 domain-containing protein</fullName>
    </submittedName>
</protein>
<dbReference type="Pfam" id="PF10670">
    <property type="entry name" value="DUF4198"/>
    <property type="match status" value="1"/>
</dbReference>
<evidence type="ECO:0000313" key="2">
    <source>
        <dbReference type="Proteomes" id="UP000613768"/>
    </source>
</evidence>
<dbReference type="EMBL" id="JACYTR010000006">
    <property type="protein sequence ID" value="MBD8525097.1"/>
    <property type="molecule type" value="Genomic_DNA"/>
</dbReference>
<dbReference type="Proteomes" id="UP000613768">
    <property type="component" value="Unassembled WGS sequence"/>
</dbReference>
<proteinExistence type="predicted"/>
<reference evidence="1 2" key="1">
    <citation type="submission" date="2020-09" db="EMBL/GenBank/DDBJ databases">
        <title>Pseudoxanthomonas sp. CAU 1598 isolated from sand of Yaerae Beach.</title>
        <authorList>
            <person name="Kim W."/>
        </authorList>
    </citation>
    <scope>NUCLEOTIDE SEQUENCE [LARGE SCALE GENOMIC DNA]</scope>
    <source>
        <strain evidence="1 2">CAU 1598</strain>
    </source>
</reference>
<dbReference type="AlphaFoldDB" id="A0AAW3ZK74"/>
<evidence type="ECO:0000313" key="1">
    <source>
        <dbReference type="EMBL" id="MBD8525097.1"/>
    </source>
</evidence>